<proteinExistence type="predicted"/>
<name>F5YKM4_TREPZ</name>
<sequence>MIMYVQEYLDDISAQNISKYLQLSNENVLENNIAYFMSFIKRNHICTQYVCTTTREKALTFLNKLTDYFKIEFIDIDELYNEIKCKATIFIQRSSEWNIKPITLIRKGTDQSTLKCYTANTIYTNSWGYKSEQSVANIVVNNESVIWISTEHEMPQYFIYKDGIFFCVKYRHKEINIKRNLVYTFREMGNMDNSKPDDILNNYDKISISPIETTINLSGYFFKGFFYKGLLFDRYWKSDLSMIKNIEFLGDFIKVEIENLTYPHSNYVLLDIDNCKIINKMS</sequence>
<dbReference type="HOGENOM" id="CLU_986746_0_0_12"/>
<protein>
    <submittedName>
        <fullName evidence="1">Uncharacterized protein</fullName>
    </submittedName>
</protein>
<accession>F5YKM4</accession>
<dbReference type="KEGG" id="tpi:TREPR_0618"/>
<reference evidence="1 2" key="2">
    <citation type="journal article" date="2011" name="ISME J.">
        <title>RNA-seq reveals cooperative metabolic interactions between two termite-gut spirochete species in co-culture.</title>
        <authorList>
            <person name="Rosenthal A.Z."/>
            <person name="Matson E.G."/>
            <person name="Eldar A."/>
            <person name="Leadbetter J.R."/>
        </authorList>
    </citation>
    <scope>NUCLEOTIDE SEQUENCE [LARGE SCALE GENOMIC DNA]</scope>
    <source>
        <strain evidence="2">ATCC BAA-887 / DSM 12427 / ZAS-2</strain>
    </source>
</reference>
<dbReference type="RefSeq" id="WP_015709406.1">
    <property type="nucleotide sequence ID" value="NC_015578.1"/>
</dbReference>
<reference evidence="2" key="1">
    <citation type="submission" date="2009-12" db="EMBL/GenBank/DDBJ databases">
        <title>Complete sequence of Treponema primitia strain ZAS-2.</title>
        <authorList>
            <person name="Tetu S.G."/>
            <person name="Matson E."/>
            <person name="Ren Q."/>
            <person name="Seshadri R."/>
            <person name="Elbourne L."/>
            <person name="Hassan K.A."/>
            <person name="Durkin A."/>
            <person name="Radune D."/>
            <person name="Mohamoud Y."/>
            <person name="Shay R."/>
            <person name="Jin S."/>
            <person name="Zhang X."/>
            <person name="Lucey K."/>
            <person name="Ballor N.R."/>
            <person name="Ottesen E."/>
            <person name="Rosenthal R."/>
            <person name="Allen A."/>
            <person name="Leadbetter J.R."/>
            <person name="Paulsen I.T."/>
        </authorList>
    </citation>
    <scope>NUCLEOTIDE SEQUENCE [LARGE SCALE GENOMIC DNA]</scope>
    <source>
        <strain evidence="2">ATCC BAA-887 / DSM 12427 / ZAS-2</strain>
    </source>
</reference>
<keyword evidence="2" id="KW-1185">Reference proteome</keyword>
<gene>
    <name evidence="1" type="ordered locus">TREPR_0618</name>
</gene>
<dbReference type="Proteomes" id="UP000009223">
    <property type="component" value="Chromosome"/>
</dbReference>
<evidence type="ECO:0000313" key="2">
    <source>
        <dbReference type="Proteomes" id="UP000009223"/>
    </source>
</evidence>
<organism evidence="1 2">
    <name type="scientific">Treponema primitia (strain ATCC BAA-887 / DSM 12427 / ZAS-2)</name>
    <dbReference type="NCBI Taxonomy" id="545694"/>
    <lineage>
        <taxon>Bacteria</taxon>
        <taxon>Pseudomonadati</taxon>
        <taxon>Spirochaetota</taxon>
        <taxon>Spirochaetia</taxon>
        <taxon>Spirochaetales</taxon>
        <taxon>Treponemataceae</taxon>
        <taxon>Treponema</taxon>
    </lineage>
</organism>
<evidence type="ECO:0000313" key="1">
    <source>
        <dbReference type="EMBL" id="AEF85457.1"/>
    </source>
</evidence>
<dbReference type="EMBL" id="CP001843">
    <property type="protein sequence ID" value="AEF85457.1"/>
    <property type="molecule type" value="Genomic_DNA"/>
</dbReference>
<dbReference type="AlphaFoldDB" id="F5YKM4"/>